<gene>
    <name evidence="1" type="ORF">BN437_2539</name>
</gene>
<evidence type="ECO:0000313" key="1">
    <source>
        <dbReference type="EMBL" id="CCO94456.1"/>
    </source>
</evidence>
<organism evidence="1 2">
    <name type="scientific">Erwinia amylovora NBRC 12687 = CFBP 1232</name>
    <dbReference type="NCBI Taxonomy" id="1219359"/>
    <lineage>
        <taxon>Bacteria</taxon>
        <taxon>Pseudomonadati</taxon>
        <taxon>Pseudomonadota</taxon>
        <taxon>Gammaproteobacteria</taxon>
        <taxon>Enterobacterales</taxon>
        <taxon>Erwiniaceae</taxon>
        <taxon>Erwinia</taxon>
    </lineage>
</organism>
<name>A0A831ERE8_ERWAM</name>
<evidence type="ECO:0000313" key="2">
    <source>
        <dbReference type="Proteomes" id="UP000013111"/>
    </source>
</evidence>
<dbReference type="EMBL" id="CAPB01000025">
    <property type="protein sequence ID" value="CCO94456.1"/>
    <property type="molecule type" value="Genomic_DNA"/>
</dbReference>
<reference evidence="1 2" key="1">
    <citation type="submission" date="2012-11" db="EMBL/GenBank/DDBJ databases">
        <authorList>
            <person name="Linke B."/>
        </authorList>
    </citation>
    <scope>NUCLEOTIDE SEQUENCE [LARGE SCALE GENOMIC DNA]</scope>
    <source>
        <strain evidence="2">CFBP 1232</strain>
    </source>
</reference>
<dbReference type="AlphaFoldDB" id="A0A831ERE8"/>
<dbReference type="Proteomes" id="UP000013111">
    <property type="component" value="Unassembled WGS sequence"/>
</dbReference>
<comment type="caution">
    <text evidence="1">The sequence shown here is derived from an EMBL/GenBank/DDBJ whole genome shotgun (WGS) entry which is preliminary data.</text>
</comment>
<sequence>MSCGQVQPLSAIVNKSARLNAFIIIENSRYSAD</sequence>
<reference evidence="1 2" key="2">
    <citation type="submission" date="2013-04" db="EMBL/GenBank/DDBJ databases">
        <title>Comparative genomics of 12 strains of Erwinia amylovora identifies a pan-genome with a large conserved core and provides insights into host specificity.</title>
        <authorList>
            <person name="Mann R.A."/>
            <person name="Smits T.H.M."/>
            <person name="Buehlmann A."/>
            <person name="Blom J."/>
            <person name="Goesmann A."/>
            <person name="Frey J.E."/>
            <person name="Plummer K.M."/>
            <person name="Beer S.V."/>
            <person name="Luck J."/>
            <person name="Duffy B."/>
            <person name="Rodoni B."/>
        </authorList>
    </citation>
    <scope>NUCLEOTIDE SEQUENCE [LARGE SCALE GENOMIC DNA]</scope>
    <source>
        <strain evidence="2">CFBP 1232</strain>
    </source>
</reference>
<proteinExistence type="predicted"/>
<accession>A0A831ERE8</accession>
<protein>
    <submittedName>
        <fullName evidence="1">Uncharacterized protein</fullName>
    </submittedName>
</protein>